<proteinExistence type="predicted"/>
<gene>
    <name evidence="1" type="ORF">BK663_02840</name>
</gene>
<sequence length="70" mass="8543">MKAHIQQHLTGGINLYNFKTNKQPYLNQEQYSYYNNQYHSARKEHNITTEKISFTHYHPEIHTHKQIEKK</sequence>
<reference evidence="1 2" key="1">
    <citation type="submission" date="2016-10" db="EMBL/GenBank/DDBJ databases">
        <title>Comparative genome analysis of multiple Pseudomonas spp. focuses on biocontrol and plant growth promoting traits.</title>
        <authorList>
            <person name="Tao X.-Y."/>
            <person name="Taylor C.G."/>
        </authorList>
    </citation>
    <scope>NUCLEOTIDE SEQUENCE [LARGE SCALE GENOMIC DNA]</scope>
    <source>
        <strain evidence="1 2">48C10</strain>
    </source>
</reference>
<accession>A0A423IXT2</accession>
<dbReference type="EMBL" id="MOBN01000012">
    <property type="protein sequence ID" value="RON30251.1"/>
    <property type="molecule type" value="Genomic_DNA"/>
</dbReference>
<dbReference type="Proteomes" id="UP000284168">
    <property type="component" value="Unassembled WGS sequence"/>
</dbReference>
<organism evidence="1 2">
    <name type="scientific">Pseudomonas lini</name>
    <dbReference type="NCBI Taxonomy" id="163011"/>
    <lineage>
        <taxon>Bacteria</taxon>
        <taxon>Pseudomonadati</taxon>
        <taxon>Pseudomonadota</taxon>
        <taxon>Gammaproteobacteria</taxon>
        <taxon>Pseudomonadales</taxon>
        <taxon>Pseudomonadaceae</taxon>
        <taxon>Pseudomonas</taxon>
    </lineage>
</organism>
<dbReference type="AlphaFoldDB" id="A0A423IXT2"/>
<evidence type="ECO:0000313" key="2">
    <source>
        <dbReference type="Proteomes" id="UP000284168"/>
    </source>
</evidence>
<comment type="caution">
    <text evidence="1">The sequence shown here is derived from an EMBL/GenBank/DDBJ whole genome shotgun (WGS) entry which is preliminary data.</text>
</comment>
<name>A0A423IXT2_9PSED</name>
<evidence type="ECO:0000313" key="1">
    <source>
        <dbReference type="EMBL" id="RON30251.1"/>
    </source>
</evidence>
<protein>
    <submittedName>
        <fullName evidence="1">Uncharacterized protein</fullName>
    </submittedName>
</protein>